<evidence type="ECO:0000313" key="2">
    <source>
        <dbReference type="Proteomes" id="UP000265520"/>
    </source>
</evidence>
<protein>
    <submittedName>
        <fullName evidence="1">Uncharacterized protein</fullName>
    </submittedName>
</protein>
<comment type="caution">
    <text evidence="1">The sequence shown here is derived from an EMBL/GenBank/DDBJ whole genome shotgun (WGS) entry which is preliminary data.</text>
</comment>
<dbReference type="Proteomes" id="UP000265520">
    <property type="component" value="Unassembled WGS sequence"/>
</dbReference>
<dbReference type="EMBL" id="LXQA010060485">
    <property type="protein sequence ID" value="MCI06028.1"/>
    <property type="molecule type" value="Genomic_DNA"/>
</dbReference>
<dbReference type="AlphaFoldDB" id="A0A392P205"/>
<evidence type="ECO:0000313" key="1">
    <source>
        <dbReference type="EMBL" id="MCI06028.1"/>
    </source>
</evidence>
<sequence>MTDRGYNNFYTPDEYESYQQCPFDNYGQNLYQQFNYYPLEPYRTPTLEENLMKYEKMTMESVAYTEARKTEARLEDTLIKFMEMQQQHMMSQNQQMQQMQDQHQQYLF</sequence>
<proteinExistence type="predicted"/>
<organism evidence="1 2">
    <name type="scientific">Trifolium medium</name>
    <dbReference type="NCBI Taxonomy" id="97028"/>
    <lineage>
        <taxon>Eukaryota</taxon>
        <taxon>Viridiplantae</taxon>
        <taxon>Streptophyta</taxon>
        <taxon>Embryophyta</taxon>
        <taxon>Tracheophyta</taxon>
        <taxon>Spermatophyta</taxon>
        <taxon>Magnoliopsida</taxon>
        <taxon>eudicotyledons</taxon>
        <taxon>Gunneridae</taxon>
        <taxon>Pentapetalae</taxon>
        <taxon>rosids</taxon>
        <taxon>fabids</taxon>
        <taxon>Fabales</taxon>
        <taxon>Fabaceae</taxon>
        <taxon>Papilionoideae</taxon>
        <taxon>50 kb inversion clade</taxon>
        <taxon>NPAAA clade</taxon>
        <taxon>Hologalegina</taxon>
        <taxon>IRL clade</taxon>
        <taxon>Trifolieae</taxon>
        <taxon>Trifolium</taxon>
    </lineage>
</organism>
<reference evidence="1 2" key="1">
    <citation type="journal article" date="2018" name="Front. Plant Sci.">
        <title>Red Clover (Trifolium pratense) and Zigzag Clover (T. medium) - A Picture of Genomic Similarities and Differences.</title>
        <authorList>
            <person name="Dluhosova J."/>
            <person name="Istvanek J."/>
            <person name="Nedelnik J."/>
            <person name="Repkova J."/>
        </authorList>
    </citation>
    <scope>NUCLEOTIDE SEQUENCE [LARGE SCALE GENOMIC DNA]</scope>
    <source>
        <strain evidence="2">cv. 10/8</strain>
        <tissue evidence="1">Leaf</tissue>
    </source>
</reference>
<name>A0A392P205_9FABA</name>
<accession>A0A392P205</accession>
<keyword evidence="2" id="KW-1185">Reference proteome</keyword>